<protein>
    <submittedName>
        <fullName evidence="1">Uncharacterized protein</fullName>
    </submittedName>
</protein>
<keyword evidence="2" id="KW-1185">Reference proteome</keyword>
<proteinExistence type="predicted"/>
<organism evidence="1 2">
    <name type="scientific">Kickxella alabastrina</name>
    <dbReference type="NCBI Taxonomy" id="61397"/>
    <lineage>
        <taxon>Eukaryota</taxon>
        <taxon>Fungi</taxon>
        <taxon>Fungi incertae sedis</taxon>
        <taxon>Zoopagomycota</taxon>
        <taxon>Kickxellomycotina</taxon>
        <taxon>Kickxellomycetes</taxon>
        <taxon>Kickxellales</taxon>
        <taxon>Kickxellaceae</taxon>
        <taxon>Kickxella</taxon>
    </lineage>
</organism>
<dbReference type="EMBL" id="JANBPG010002408">
    <property type="protein sequence ID" value="KAJ1885897.1"/>
    <property type="molecule type" value="Genomic_DNA"/>
</dbReference>
<sequence length="295" mass="32621">MSEDIKKGKKKLLAVGVPATLNLKAELERARSESKQGSGSNTSASANTKKKAASQSLLQLDGHNRGVHSRAQKDILAMEADQPSESQMNARVKQALEEKAKIYDMLTSKRGIGAAQLDDERISQILDESSVDFVGMQCDNLQHHWKNKNNRENRSEEMGMDTEDMVEIVDEFGRTRMVPRSRAKEYKGGYESGSDSGSNSESSLSDSGRRAVIDAARRDRGSGHYSLSLDHAEREGQLLALRQLHDETVAGREAVAGSIGEKQRQQLEQRRAQLRASRARVAFNAQQALKTQAKK</sequence>
<evidence type="ECO:0000313" key="2">
    <source>
        <dbReference type="Proteomes" id="UP001150581"/>
    </source>
</evidence>
<evidence type="ECO:0000313" key="1">
    <source>
        <dbReference type="EMBL" id="KAJ1885897.1"/>
    </source>
</evidence>
<dbReference type="Proteomes" id="UP001150581">
    <property type="component" value="Unassembled WGS sequence"/>
</dbReference>
<name>A0ACC1I270_9FUNG</name>
<accession>A0ACC1I270</accession>
<gene>
    <name evidence="1" type="ORF">LPJ66_009899</name>
</gene>
<reference evidence="1" key="1">
    <citation type="submission" date="2022-07" db="EMBL/GenBank/DDBJ databases">
        <title>Phylogenomic reconstructions and comparative analyses of Kickxellomycotina fungi.</title>
        <authorList>
            <person name="Reynolds N.K."/>
            <person name="Stajich J.E."/>
            <person name="Barry K."/>
            <person name="Grigoriev I.V."/>
            <person name="Crous P."/>
            <person name="Smith M.E."/>
        </authorList>
    </citation>
    <scope>NUCLEOTIDE SEQUENCE</scope>
    <source>
        <strain evidence="1">Benny 63K</strain>
    </source>
</reference>
<comment type="caution">
    <text evidence="1">The sequence shown here is derived from an EMBL/GenBank/DDBJ whole genome shotgun (WGS) entry which is preliminary data.</text>
</comment>